<dbReference type="Pfam" id="PF13970">
    <property type="entry name" value="DUF4221"/>
    <property type="match status" value="1"/>
</dbReference>
<dbReference type="AlphaFoldDB" id="R7ZTK0"/>
<reference evidence="1 2" key="1">
    <citation type="submission" date="2013-02" db="EMBL/GenBank/DDBJ databases">
        <title>A novel strain isolated from Lonar lake, Maharashtra, India.</title>
        <authorList>
            <person name="Singh A."/>
        </authorList>
    </citation>
    <scope>NUCLEOTIDE SEQUENCE [LARGE SCALE GENOMIC DNA]</scope>
    <source>
        <strain evidence="1 2">AK24</strain>
    </source>
</reference>
<accession>R7ZTK0</accession>
<name>R7ZTK0_9BACT</name>
<sequence length="382" mass="44558">MKKIVFIVFLSLLSFGCHKKTQKRQFKMETIEEISIKTNDLISVNPGNTKFIETDSGTFLFAYNHVEKNYQFIDFSNGKVNHKIPLTFEGPNSVKGFLGATLTGPDSIWLTFSPPAIGLINFKGELLLKRQIPNDRVSVTALITTFYKPIIQIGAEIYGPQPYFMGHHEMDKEQIAKHQLVFSYSFGIETTSWHEVFYSSTYWDNGKKLTDYSWDERDGKIYIAPYYDHQIQIFDSATKRVVKGNEVKSLYVNRFNFVDNIPSGFEEANRNILESDQYGPFVYDRFRDLFYRVFIPSYKSDSELSSEELRFFVRSRPYAGIMVLDSELNVLGEHIFDKFEIHPSTNMFVGEKGLYLSLNNENHPDYDENHFRYRVVRFDIEE</sequence>
<evidence type="ECO:0000313" key="2">
    <source>
        <dbReference type="Proteomes" id="UP000013909"/>
    </source>
</evidence>
<evidence type="ECO:0008006" key="3">
    <source>
        <dbReference type="Google" id="ProtNLM"/>
    </source>
</evidence>
<dbReference type="Proteomes" id="UP000013909">
    <property type="component" value="Unassembled WGS sequence"/>
</dbReference>
<dbReference type="PROSITE" id="PS51257">
    <property type="entry name" value="PROKAR_LIPOPROTEIN"/>
    <property type="match status" value="1"/>
</dbReference>
<comment type="caution">
    <text evidence="1">The sequence shown here is derived from an EMBL/GenBank/DDBJ whole genome shotgun (WGS) entry which is preliminary data.</text>
</comment>
<dbReference type="STRING" id="1232681.ADIS_2121"/>
<dbReference type="RefSeq" id="WP_010854259.1">
    <property type="nucleotide sequence ID" value="NZ_AQHR01000057.1"/>
</dbReference>
<organism evidence="1 2">
    <name type="scientific">Lunatimonas lonarensis</name>
    <dbReference type="NCBI Taxonomy" id="1232681"/>
    <lineage>
        <taxon>Bacteria</taxon>
        <taxon>Pseudomonadati</taxon>
        <taxon>Bacteroidota</taxon>
        <taxon>Cytophagia</taxon>
        <taxon>Cytophagales</taxon>
        <taxon>Cyclobacteriaceae</taxon>
    </lineage>
</organism>
<dbReference type="InterPro" id="IPR025316">
    <property type="entry name" value="DUF4221"/>
</dbReference>
<protein>
    <recommendedName>
        <fullName evidence="3">DUF4221 domain-containing protein</fullName>
    </recommendedName>
</protein>
<dbReference type="EMBL" id="AQHR01000057">
    <property type="protein sequence ID" value="EON77407.1"/>
    <property type="molecule type" value="Genomic_DNA"/>
</dbReference>
<keyword evidence="2" id="KW-1185">Reference proteome</keyword>
<evidence type="ECO:0000313" key="1">
    <source>
        <dbReference type="EMBL" id="EON77407.1"/>
    </source>
</evidence>
<gene>
    <name evidence="1" type="ORF">ADIS_2121</name>
</gene>
<dbReference type="OrthoDB" id="836114at2"/>
<proteinExistence type="predicted"/>